<dbReference type="EMBL" id="JAXCGZ010008042">
    <property type="protein sequence ID" value="KAK7078049.1"/>
    <property type="molecule type" value="Genomic_DNA"/>
</dbReference>
<name>A0AAN8XGY8_HALRR</name>
<comment type="caution">
    <text evidence="1">The sequence shown here is derived from an EMBL/GenBank/DDBJ whole genome shotgun (WGS) entry which is preliminary data.</text>
</comment>
<keyword evidence="2" id="KW-1185">Reference proteome</keyword>
<reference evidence="1 2" key="1">
    <citation type="submission" date="2023-11" db="EMBL/GenBank/DDBJ databases">
        <title>Halocaridina rubra genome assembly.</title>
        <authorList>
            <person name="Smith C."/>
        </authorList>
    </citation>
    <scope>NUCLEOTIDE SEQUENCE [LARGE SCALE GENOMIC DNA]</scope>
    <source>
        <strain evidence="1">EP-1</strain>
        <tissue evidence="1">Whole</tissue>
    </source>
</reference>
<feature type="non-terminal residue" evidence="1">
    <location>
        <position position="56"/>
    </location>
</feature>
<gene>
    <name evidence="1" type="ORF">SK128_014623</name>
</gene>
<evidence type="ECO:0000313" key="2">
    <source>
        <dbReference type="Proteomes" id="UP001381693"/>
    </source>
</evidence>
<dbReference type="AlphaFoldDB" id="A0AAN8XGY8"/>
<organism evidence="1 2">
    <name type="scientific">Halocaridina rubra</name>
    <name type="common">Hawaiian red shrimp</name>
    <dbReference type="NCBI Taxonomy" id="373956"/>
    <lineage>
        <taxon>Eukaryota</taxon>
        <taxon>Metazoa</taxon>
        <taxon>Ecdysozoa</taxon>
        <taxon>Arthropoda</taxon>
        <taxon>Crustacea</taxon>
        <taxon>Multicrustacea</taxon>
        <taxon>Malacostraca</taxon>
        <taxon>Eumalacostraca</taxon>
        <taxon>Eucarida</taxon>
        <taxon>Decapoda</taxon>
        <taxon>Pleocyemata</taxon>
        <taxon>Caridea</taxon>
        <taxon>Atyoidea</taxon>
        <taxon>Atyidae</taxon>
        <taxon>Halocaridina</taxon>
    </lineage>
</organism>
<evidence type="ECO:0000313" key="1">
    <source>
        <dbReference type="EMBL" id="KAK7078049.1"/>
    </source>
</evidence>
<protein>
    <submittedName>
        <fullName evidence="1">Uncharacterized protein</fullName>
    </submittedName>
</protein>
<sequence length="56" mass="6521">MDMSSARKHTFDPTPQNCFQYFSDELFNEVMTYTSINIAQNAETYSQERATVQGYL</sequence>
<proteinExistence type="predicted"/>
<accession>A0AAN8XGY8</accession>
<dbReference type="Proteomes" id="UP001381693">
    <property type="component" value="Unassembled WGS sequence"/>
</dbReference>